<evidence type="ECO:0000256" key="1">
    <source>
        <dbReference type="SAM" id="SignalP"/>
    </source>
</evidence>
<dbReference type="Proteomes" id="UP001497382">
    <property type="component" value="Unassembled WGS sequence"/>
</dbReference>
<protein>
    <submittedName>
        <fullName evidence="2">Uncharacterized protein</fullName>
    </submittedName>
</protein>
<sequence length="62" mass="7849">MKFSVFLLIFLALIVAVLAGGKSWYYPYYHGWPYYSSHYWPYYGKYPYYYWPYAGYSKYYWW</sequence>
<dbReference type="EMBL" id="CAXIEN010000350">
    <property type="protein sequence ID" value="CAL1294626.1"/>
    <property type="molecule type" value="Genomic_DNA"/>
</dbReference>
<comment type="caution">
    <text evidence="2">The sequence shown here is derived from an EMBL/GenBank/DDBJ whole genome shotgun (WGS) entry which is preliminary data.</text>
</comment>
<name>A0AAV2BEN7_9ARAC</name>
<gene>
    <name evidence="2" type="ORF">LARSCL_LOCUS18830</name>
</gene>
<evidence type="ECO:0000313" key="2">
    <source>
        <dbReference type="EMBL" id="CAL1294626.1"/>
    </source>
</evidence>
<dbReference type="AlphaFoldDB" id="A0AAV2BEN7"/>
<evidence type="ECO:0000313" key="3">
    <source>
        <dbReference type="Proteomes" id="UP001497382"/>
    </source>
</evidence>
<accession>A0AAV2BEN7</accession>
<reference evidence="2 3" key="1">
    <citation type="submission" date="2024-04" db="EMBL/GenBank/DDBJ databases">
        <authorList>
            <person name="Rising A."/>
            <person name="Reimegard J."/>
            <person name="Sonavane S."/>
            <person name="Akerstrom W."/>
            <person name="Nylinder S."/>
            <person name="Hedman E."/>
            <person name="Kallberg Y."/>
        </authorList>
    </citation>
    <scope>NUCLEOTIDE SEQUENCE [LARGE SCALE GENOMIC DNA]</scope>
</reference>
<feature type="signal peptide" evidence="1">
    <location>
        <begin position="1"/>
        <end position="19"/>
    </location>
</feature>
<keyword evidence="3" id="KW-1185">Reference proteome</keyword>
<feature type="chain" id="PRO_5043505926" evidence="1">
    <location>
        <begin position="20"/>
        <end position="62"/>
    </location>
</feature>
<organism evidence="2 3">
    <name type="scientific">Larinioides sclopetarius</name>
    <dbReference type="NCBI Taxonomy" id="280406"/>
    <lineage>
        <taxon>Eukaryota</taxon>
        <taxon>Metazoa</taxon>
        <taxon>Ecdysozoa</taxon>
        <taxon>Arthropoda</taxon>
        <taxon>Chelicerata</taxon>
        <taxon>Arachnida</taxon>
        <taxon>Araneae</taxon>
        <taxon>Araneomorphae</taxon>
        <taxon>Entelegynae</taxon>
        <taxon>Araneoidea</taxon>
        <taxon>Araneidae</taxon>
        <taxon>Larinioides</taxon>
    </lineage>
</organism>
<keyword evidence="1" id="KW-0732">Signal</keyword>
<proteinExistence type="predicted"/>